<reference evidence="1 2" key="1">
    <citation type="submission" date="2019-03" db="EMBL/GenBank/DDBJ databases">
        <title>An improved genome assembly of the fluke Schistosoma japonicum.</title>
        <authorList>
            <person name="Hu W."/>
            <person name="Luo F."/>
            <person name="Yin M."/>
            <person name="Mo X."/>
            <person name="Sun C."/>
            <person name="Wu Q."/>
            <person name="Zhu B."/>
            <person name="Xiang M."/>
            <person name="Wang J."/>
            <person name="Wang Y."/>
            <person name="Zhang T."/>
            <person name="Xu B."/>
            <person name="Zheng H."/>
            <person name="Feng Z."/>
        </authorList>
    </citation>
    <scope>NUCLEOTIDE SEQUENCE [LARGE SCALE GENOMIC DNA]</scope>
    <source>
        <strain evidence="1">HuSjv2</strain>
        <tissue evidence="1">Worms</tissue>
    </source>
</reference>
<evidence type="ECO:0000313" key="2">
    <source>
        <dbReference type="Proteomes" id="UP000311919"/>
    </source>
</evidence>
<name>A0A4Z2CLF0_SCHJA</name>
<comment type="caution">
    <text evidence="1">The sequence shown here is derived from an EMBL/GenBank/DDBJ whole genome shotgun (WGS) entry which is preliminary data.</text>
</comment>
<organism evidence="1 2">
    <name type="scientific">Schistosoma japonicum</name>
    <name type="common">Blood fluke</name>
    <dbReference type="NCBI Taxonomy" id="6182"/>
    <lineage>
        <taxon>Eukaryota</taxon>
        <taxon>Metazoa</taxon>
        <taxon>Spiralia</taxon>
        <taxon>Lophotrochozoa</taxon>
        <taxon>Platyhelminthes</taxon>
        <taxon>Trematoda</taxon>
        <taxon>Digenea</taxon>
        <taxon>Strigeidida</taxon>
        <taxon>Schistosomatoidea</taxon>
        <taxon>Schistosomatidae</taxon>
        <taxon>Schistosoma</taxon>
    </lineage>
</organism>
<gene>
    <name evidence="1" type="ORF">EWB00_009786</name>
</gene>
<protein>
    <submittedName>
        <fullName evidence="1">Uncharacterized protein</fullName>
    </submittedName>
</protein>
<dbReference type="Proteomes" id="UP000311919">
    <property type="component" value="Unassembled WGS sequence"/>
</dbReference>
<proteinExistence type="predicted"/>
<evidence type="ECO:0000313" key="1">
    <source>
        <dbReference type="EMBL" id="TNN05025.1"/>
    </source>
</evidence>
<accession>A0A4Z2CLF0</accession>
<dbReference type="EMBL" id="SKCS01000638">
    <property type="protein sequence ID" value="TNN05025.1"/>
    <property type="molecule type" value="Genomic_DNA"/>
</dbReference>
<keyword evidence="2" id="KW-1185">Reference proteome</keyword>
<dbReference type="AlphaFoldDB" id="A0A4Z2CLF0"/>
<sequence>MEVVASIGCEYTWTSQCISNDCTPIINGNSDALVAAATEPHFTALYLTLREVQQTHQCDPSACFEKFTVMTNAIN</sequence>